<feature type="transmembrane region" description="Helical" evidence="12">
    <location>
        <begin position="347"/>
        <end position="367"/>
    </location>
</feature>
<dbReference type="InterPro" id="IPR036412">
    <property type="entry name" value="HAD-like_sf"/>
</dbReference>
<evidence type="ECO:0000313" key="15">
    <source>
        <dbReference type="EMBL" id="GFH49370.1"/>
    </source>
</evidence>
<evidence type="ECO:0000256" key="11">
    <source>
        <dbReference type="SAM" id="MobiDB-lite"/>
    </source>
</evidence>
<feature type="transmembrane region" description="Helical" evidence="12">
    <location>
        <begin position="1507"/>
        <end position="1525"/>
    </location>
</feature>
<dbReference type="SFLD" id="SFLDF00027">
    <property type="entry name" value="p-type_atpase"/>
    <property type="match status" value="1"/>
</dbReference>
<evidence type="ECO:0000259" key="14">
    <source>
        <dbReference type="Pfam" id="PF23143"/>
    </source>
</evidence>
<feature type="transmembrane region" description="Helical" evidence="12">
    <location>
        <begin position="1284"/>
        <end position="1303"/>
    </location>
</feature>
<keyword evidence="16" id="KW-1185">Reference proteome</keyword>
<dbReference type="EMBL" id="BLLK01000038">
    <property type="protein sequence ID" value="GFH49370.1"/>
    <property type="molecule type" value="Genomic_DNA"/>
</dbReference>
<feature type="transmembrane region" description="Helical" evidence="12">
    <location>
        <begin position="1349"/>
        <end position="1372"/>
    </location>
</feature>
<evidence type="ECO:0000256" key="10">
    <source>
        <dbReference type="SAM" id="Coils"/>
    </source>
</evidence>
<keyword evidence="5" id="KW-0067">ATP-binding</keyword>
<feature type="transmembrane region" description="Helical" evidence="12">
    <location>
        <begin position="1392"/>
        <end position="1415"/>
    </location>
</feature>
<keyword evidence="6" id="KW-0460">Magnesium</keyword>
<keyword evidence="4" id="KW-0547">Nucleotide-binding</keyword>
<sequence length="1566" mass="175004">MAVKGCSSKRIESVSLYKPKFSSSNGRKVKAFHFFFLACYVYVGYWVFSTVGEPYRKFLLKADREGFEVMEGANKMRAELEYAFSDINNPDRPKEKLGWFDFLSMDIEEHAELKKKEKIQSVLDSLPKHMRVPKKHMPEFIPMLVMGILVVLHTLIVLMQHWNVKFNAWLNYSPIDIDSIEIPEDMMEVGDDVVEEYESEENQNKGAKKTFGELVYAAAESTSIPGNLPTHAMIFAEGKNVLVPLLYLPTLGLTFEYHRRRYTYTEANGMWTKIRCRTNMPTSFFGTWNGFTGTTQITASEIRYGKNEFNVKQPTFKEMYKAQLLSPFTVFQLFCVILWMLDDYWQYSFFSLFMILMFEATVVFSRIRSLGALKGMGNKSRNVWVFRMNEWTEVDSGELLPGDIMSLKRQVPHFTKNEDGKKITNLENEGGDIVPADLLLLKGSAVVNEASLTGESVPQIKDGLSEVTDEDLSMKTGHKTHVLYAGTKMLQCKGVEVIEAEQESSDEEDGSVVNAENKLYSSIPTAPDGGALCFVLRTGFLSAQGKLVRMIEGSQEKVKGHEKETGLLLLLLFFFALTSASYVLYHCYGKENRSNYELLLHCILIITSVIPPELPMQMALAVNNSLMTLMKMQVFCTEPYRVPIAGKLDACLFDKTGTLTTDELVAVGVCKAGLVEKKGMKLDDKSLLTPMTKINDEASLVLAGCHSLVLIEGEVTGDPLESAALKSMRWEINSTTGNAVPKEATEKKEGGLKINMSGGSSINEIEVLARHHFSSKLQRMSCVVRDVKNRKAYAVVKGSPEAIGNLLKTKPAGYDEVARSLAKNGYRVIALGYKNLTGIEIEAAKETRIACEEGIICAGFIAFTCRVRRDTQMVLARLMEGGMSVAMVTGDALLTAAHVAKEVGICDKENAEEVIDMRGIPFEQNDELRKLLLERKKEQLAKQPQSKREPKPILILEKSKSGMMYWQSYDDESHVTDYSAATVQELSKKFDFATTGTNLQAAFDFDDDTKKVLGYFKIFARMTPDAKETVIQCLHSVGALCLMCGDGANDVGALKQADVGVALLSGFGDVNVDKGEDGNTKKKAKKEKEDEEALPPGAIIPPEKLEAMKKVPTYLIKAQVQRLGVNPKNYEILTKHEDWLTLFQIKLKEKAIAEHKKRKAIMDQKANKNDMFSDKTQKMAKRVAELEAEGVQFAQWKAMKEFMAEEKEAAKKKKAEMQKMGGVEGQAANLTAQLEDLELDEIPMVKLGDASIAAPFTSKMPSIKSCVDIIRQGRCTLVTSMQMYQILALNCMISSYSLSVLYLDGVKYGDVQMTAMGMLMTVSFTTVSRSKPLDQLSSVKPLNSIFHPSIFISLLGQFAVHFAIMMLAVKGAKEHLPPDYDADLDGEFKPGILNSVVFLVSNVQQVTVFVVNLQGRPFMTGLTENKPLLWSLLATFILTFMFASESVPSLNKYFQLVSFPNESFRDYILMLLGADVILTFLVDRFLKLIFAPHILFASMKGTSMKDVYGLVKTIAIILFLMYTFLGNEETWEEMLLEEGRESELADALNSSTPEEGPTLLNGFEEL</sequence>
<dbReference type="NCBIfam" id="TIGR01657">
    <property type="entry name" value="P-ATPase-V"/>
    <property type="match status" value="1"/>
</dbReference>
<evidence type="ECO:0000256" key="9">
    <source>
        <dbReference type="ARBA" id="ARBA00023136"/>
    </source>
</evidence>
<dbReference type="Proteomes" id="UP001054902">
    <property type="component" value="Unassembled WGS sequence"/>
</dbReference>
<feature type="transmembrane region" description="Helical" evidence="12">
    <location>
        <begin position="1467"/>
        <end position="1486"/>
    </location>
</feature>
<dbReference type="PANTHER" id="PTHR45630:SF6">
    <property type="entry name" value="CATION-TRANSPORTING P-TYPE ATPASE N-TERMINAL DOMAIN-CONTAINING PROTEIN"/>
    <property type="match status" value="1"/>
</dbReference>
<feature type="transmembrane region" description="Helical" evidence="12">
    <location>
        <begin position="322"/>
        <end position="341"/>
    </location>
</feature>
<dbReference type="PRINTS" id="PR00119">
    <property type="entry name" value="CATATPASE"/>
</dbReference>
<evidence type="ECO:0000259" key="13">
    <source>
        <dbReference type="Pfam" id="PF00122"/>
    </source>
</evidence>
<feature type="region of interest" description="Disordered" evidence="11">
    <location>
        <begin position="1075"/>
        <end position="1098"/>
    </location>
</feature>
<dbReference type="GO" id="GO:0046872">
    <property type="term" value="F:metal ion binding"/>
    <property type="evidence" value="ECO:0007669"/>
    <property type="project" value="UniProtKB-KW"/>
</dbReference>
<comment type="caution">
    <text evidence="15">The sequence shown here is derived from an EMBL/GenBank/DDBJ whole genome shotgun (WGS) entry which is preliminary data.</text>
</comment>
<dbReference type="SUPFAM" id="SSF81653">
    <property type="entry name" value="Calcium ATPase, transduction domain A"/>
    <property type="match status" value="1"/>
</dbReference>
<evidence type="ECO:0000256" key="3">
    <source>
        <dbReference type="ARBA" id="ARBA00022723"/>
    </source>
</evidence>
<gene>
    <name evidence="15" type="ORF">CTEN210_05846</name>
</gene>
<dbReference type="InterPro" id="IPR044492">
    <property type="entry name" value="P_typ_ATPase_HD_dom"/>
</dbReference>
<dbReference type="SUPFAM" id="SSF81665">
    <property type="entry name" value="Calcium ATPase, transmembrane domain M"/>
    <property type="match status" value="1"/>
</dbReference>
<name>A0AAD3H3U7_9STRA</name>
<dbReference type="Gene3D" id="3.40.50.1000">
    <property type="entry name" value="HAD superfamily/HAD-like"/>
    <property type="match status" value="1"/>
</dbReference>
<feature type="coiled-coil region" evidence="10">
    <location>
        <begin position="1200"/>
        <end position="1240"/>
    </location>
</feature>
<proteinExistence type="predicted"/>
<evidence type="ECO:0000256" key="8">
    <source>
        <dbReference type="ARBA" id="ARBA00022989"/>
    </source>
</evidence>
<evidence type="ECO:0000256" key="12">
    <source>
        <dbReference type="SAM" id="Phobius"/>
    </source>
</evidence>
<keyword evidence="7" id="KW-1278">Translocase</keyword>
<dbReference type="PROSITE" id="PS00154">
    <property type="entry name" value="ATPASE_E1_E2"/>
    <property type="match status" value="1"/>
</dbReference>
<evidence type="ECO:0000256" key="2">
    <source>
        <dbReference type="ARBA" id="ARBA00022692"/>
    </source>
</evidence>
<dbReference type="PANTHER" id="PTHR45630">
    <property type="entry name" value="CATION-TRANSPORTING ATPASE-RELATED"/>
    <property type="match status" value="1"/>
</dbReference>
<dbReference type="GO" id="GO:0140358">
    <property type="term" value="F:P-type transmembrane transporter activity"/>
    <property type="evidence" value="ECO:0007669"/>
    <property type="project" value="InterPro"/>
</dbReference>
<organism evidence="15 16">
    <name type="scientific">Chaetoceros tenuissimus</name>
    <dbReference type="NCBI Taxonomy" id="426638"/>
    <lineage>
        <taxon>Eukaryota</taxon>
        <taxon>Sar</taxon>
        <taxon>Stramenopiles</taxon>
        <taxon>Ochrophyta</taxon>
        <taxon>Bacillariophyta</taxon>
        <taxon>Coscinodiscophyceae</taxon>
        <taxon>Chaetocerotophycidae</taxon>
        <taxon>Chaetocerotales</taxon>
        <taxon>Chaetocerotaceae</taxon>
        <taxon>Chaetoceros</taxon>
    </lineage>
</organism>
<dbReference type="InterPro" id="IPR023299">
    <property type="entry name" value="ATPase_P-typ_cyto_dom_N"/>
</dbReference>
<evidence type="ECO:0000256" key="6">
    <source>
        <dbReference type="ARBA" id="ARBA00022842"/>
    </source>
</evidence>
<feature type="transmembrane region" description="Helical" evidence="12">
    <location>
        <begin position="140"/>
        <end position="159"/>
    </location>
</feature>
<feature type="domain" description="P5A-ATPase transmembrane helical hairpin" evidence="14">
    <location>
        <begin position="142"/>
        <end position="173"/>
    </location>
</feature>
<reference evidence="15 16" key="1">
    <citation type="journal article" date="2021" name="Sci. Rep.">
        <title>The genome of the diatom Chaetoceros tenuissimus carries an ancient integrated fragment of an extant virus.</title>
        <authorList>
            <person name="Hongo Y."/>
            <person name="Kimura K."/>
            <person name="Takaki Y."/>
            <person name="Yoshida Y."/>
            <person name="Baba S."/>
            <person name="Kobayashi G."/>
            <person name="Nagasaki K."/>
            <person name="Hano T."/>
            <person name="Tomaru Y."/>
        </authorList>
    </citation>
    <scope>NUCLEOTIDE SEQUENCE [LARGE SCALE GENOMIC DNA]</scope>
    <source>
        <strain evidence="15 16">NIES-3715</strain>
    </source>
</reference>
<dbReference type="InterPro" id="IPR059000">
    <property type="entry name" value="ATPase_P-type_domA"/>
</dbReference>
<dbReference type="Pfam" id="PF00122">
    <property type="entry name" value="E1-E2_ATPase"/>
    <property type="match status" value="1"/>
</dbReference>
<keyword evidence="9 12" id="KW-0472">Membrane</keyword>
<dbReference type="GO" id="GO:0019829">
    <property type="term" value="F:ATPase-coupled monoatomic cation transmembrane transporter activity"/>
    <property type="evidence" value="ECO:0007669"/>
    <property type="project" value="TreeGrafter"/>
</dbReference>
<dbReference type="Gene3D" id="3.40.1110.10">
    <property type="entry name" value="Calcium-transporting ATPase, cytoplasmic domain N"/>
    <property type="match status" value="1"/>
</dbReference>
<keyword evidence="2 12" id="KW-0812">Transmembrane</keyword>
<keyword evidence="3" id="KW-0479">Metal-binding</keyword>
<dbReference type="SFLD" id="SFLDG00002">
    <property type="entry name" value="C1.7:_P-type_atpase_like"/>
    <property type="match status" value="1"/>
</dbReference>
<dbReference type="SUPFAM" id="SSF56784">
    <property type="entry name" value="HAD-like"/>
    <property type="match status" value="1"/>
</dbReference>
<comment type="subcellular location">
    <subcellularLocation>
        <location evidence="1">Membrane</location>
        <topology evidence="1">Multi-pass membrane protein</topology>
    </subcellularLocation>
</comment>
<keyword evidence="8 12" id="KW-1133">Transmembrane helix</keyword>
<feature type="transmembrane region" description="Helical" evidence="12">
    <location>
        <begin position="1427"/>
        <end position="1447"/>
    </location>
</feature>
<dbReference type="InterPro" id="IPR057255">
    <property type="entry name" value="2TM_P5A-ATPase"/>
</dbReference>
<feature type="transmembrane region" description="Helical" evidence="12">
    <location>
        <begin position="31"/>
        <end position="48"/>
    </location>
</feature>
<dbReference type="InterPro" id="IPR018303">
    <property type="entry name" value="ATPase_P-typ_P_site"/>
</dbReference>
<dbReference type="Gene3D" id="2.70.150.10">
    <property type="entry name" value="Calcium-transporting ATPase, cytoplasmic transduction domain A"/>
    <property type="match status" value="1"/>
</dbReference>
<dbReference type="SUPFAM" id="SSF81660">
    <property type="entry name" value="Metal cation-transporting ATPase, ATP-binding domain N"/>
    <property type="match status" value="1"/>
</dbReference>
<evidence type="ECO:0000256" key="4">
    <source>
        <dbReference type="ARBA" id="ARBA00022741"/>
    </source>
</evidence>
<dbReference type="GO" id="GO:0016020">
    <property type="term" value="C:membrane"/>
    <property type="evidence" value="ECO:0007669"/>
    <property type="project" value="UniProtKB-SubCell"/>
</dbReference>
<dbReference type="InterPro" id="IPR023298">
    <property type="entry name" value="ATPase_P-typ_TM_dom_sf"/>
</dbReference>
<feature type="domain" description="P-type ATPase A" evidence="13">
    <location>
        <begin position="430"/>
        <end position="503"/>
    </location>
</feature>
<protein>
    <submittedName>
        <fullName evidence="15">Cation-transporting ATPase 13A1</fullName>
    </submittedName>
</protein>
<accession>A0AAD3H3U7</accession>
<dbReference type="GO" id="GO:0005524">
    <property type="term" value="F:ATP binding"/>
    <property type="evidence" value="ECO:0007669"/>
    <property type="project" value="UniProtKB-KW"/>
</dbReference>
<evidence type="ECO:0000256" key="5">
    <source>
        <dbReference type="ARBA" id="ARBA00022840"/>
    </source>
</evidence>
<dbReference type="InterPro" id="IPR023214">
    <property type="entry name" value="HAD_sf"/>
</dbReference>
<evidence type="ECO:0000256" key="7">
    <source>
        <dbReference type="ARBA" id="ARBA00022967"/>
    </source>
</evidence>
<dbReference type="SFLD" id="SFLDS00003">
    <property type="entry name" value="Haloacid_Dehalogenase"/>
    <property type="match status" value="1"/>
</dbReference>
<dbReference type="Pfam" id="PF23143">
    <property type="entry name" value="2TM_P5A-ATPase"/>
    <property type="match status" value="1"/>
</dbReference>
<feature type="transmembrane region" description="Helical" evidence="12">
    <location>
        <begin position="567"/>
        <end position="586"/>
    </location>
</feature>
<feature type="region of interest" description="Disordered" evidence="11">
    <location>
        <begin position="1546"/>
        <end position="1566"/>
    </location>
</feature>
<evidence type="ECO:0000256" key="1">
    <source>
        <dbReference type="ARBA" id="ARBA00004141"/>
    </source>
</evidence>
<dbReference type="InterPro" id="IPR008250">
    <property type="entry name" value="ATPase_P-typ_transduc_dom_A_sf"/>
</dbReference>
<dbReference type="InterPro" id="IPR006544">
    <property type="entry name" value="P-type_TPase_V"/>
</dbReference>
<evidence type="ECO:0000313" key="16">
    <source>
        <dbReference type="Proteomes" id="UP001054902"/>
    </source>
</evidence>
<keyword evidence="10" id="KW-0175">Coiled coil</keyword>